<dbReference type="GO" id="GO:0031146">
    <property type="term" value="P:SCF-dependent proteasomal ubiquitin-dependent protein catabolic process"/>
    <property type="evidence" value="ECO:0007669"/>
    <property type="project" value="TreeGrafter"/>
</dbReference>
<dbReference type="GO" id="GO:0019005">
    <property type="term" value="C:SCF ubiquitin ligase complex"/>
    <property type="evidence" value="ECO:0007669"/>
    <property type="project" value="TreeGrafter"/>
</dbReference>
<name>A0A8J2RJN4_9CRUS</name>
<evidence type="ECO:0008006" key="3">
    <source>
        <dbReference type="Google" id="ProtNLM"/>
    </source>
</evidence>
<dbReference type="Proteomes" id="UP000789390">
    <property type="component" value="Unassembled WGS sequence"/>
</dbReference>
<comment type="caution">
    <text evidence="1">The sequence shown here is derived from an EMBL/GenBank/DDBJ whole genome shotgun (WGS) entry which is preliminary data.</text>
</comment>
<sequence length="552" mass="63210">MPKVKVVDTLYSLSINRITSILISSYISVNVERSIQHTTDSDIKSANNPFHSIPTTLLEAIISSISINTTTTKPFHIEFLITAELTKLIFPRSYCFKNELYLNIFPKLEKLRVLVLENSIADNTSLQLIGKWCKNLRILNLHECSRLSDIGIEWLVQNSSPELRKNLQLLVITQSDITKKGAKMAIQHFPAIRILDLHECSRLSDIGIEWLLEYSSPELRKNLQLLVITQSDITKKGAKMAIQHFPAIRCVMHKHCFDVLIEVAQAAELLAQHQHPSHITSTYSLTRIVIYISSTYRSGDIELVIKYFPSLSDIAFIVKMGLTDTDLSCLTNLKNLQILKFYTDPNSDEDEISITFDRGLAPVFKVIGSTITVLELDHFEFVDIWTIVKFCPNLIALNFENQCQNLSALSENEIIQLRNEKGRGIFKDLKFLGCGFNISKDILFDLLSCPSLESVQLTHCDALTEEFLKEAISYDLFNKNLKCLKLNSCEFVTKEVLDELAMSDNNLDEISIYFCDKVTKDHVKDWHTFARHQNWKLYLSFEDDDTELISYY</sequence>
<evidence type="ECO:0000313" key="2">
    <source>
        <dbReference type="Proteomes" id="UP000789390"/>
    </source>
</evidence>
<dbReference type="PANTHER" id="PTHR13318:SF247">
    <property type="entry name" value="GH16156P"/>
    <property type="match status" value="1"/>
</dbReference>
<dbReference type="InterPro" id="IPR032675">
    <property type="entry name" value="LRR_dom_sf"/>
</dbReference>
<reference evidence="1" key="1">
    <citation type="submission" date="2021-11" db="EMBL/GenBank/DDBJ databases">
        <authorList>
            <person name="Schell T."/>
        </authorList>
    </citation>
    <scope>NUCLEOTIDE SEQUENCE</scope>
    <source>
        <strain evidence="1">M5</strain>
    </source>
</reference>
<evidence type="ECO:0000313" key="1">
    <source>
        <dbReference type="EMBL" id="CAH0104521.1"/>
    </source>
</evidence>
<dbReference type="InterPro" id="IPR006553">
    <property type="entry name" value="Leu-rich_rpt_Cys-con_subtyp"/>
</dbReference>
<keyword evidence="2" id="KW-1185">Reference proteome</keyword>
<protein>
    <recommendedName>
        <fullName evidence="3">RNI-like protein</fullName>
    </recommendedName>
</protein>
<dbReference type="AlphaFoldDB" id="A0A8J2RJN4"/>
<accession>A0A8J2RJN4</accession>
<dbReference type="SUPFAM" id="SSF52047">
    <property type="entry name" value="RNI-like"/>
    <property type="match status" value="1"/>
</dbReference>
<dbReference type="PANTHER" id="PTHR13318">
    <property type="entry name" value="PARTNER OF PAIRED, ISOFORM B-RELATED"/>
    <property type="match status" value="1"/>
</dbReference>
<dbReference type="OrthoDB" id="63112at2759"/>
<dbReference type="SMART" id="SM00367">
    <property type="entry name" value="LRR_CC"/>
    <property type="match status" value="3"/>
</dbReference>
<proteinExistence type="predicted"/>
<gene>
    <name evidence="1" type="ORF">DGAL_LOCUS7428</name>
</gene>
<organism evidence="1 2">
    <name type="scientific">Daphnia galeata</name>
    <dbReference type="NCBI Taxonomy" id="27404"/>
    <lineage>
        <taxon>Eukaryota</taxon>
        <taxon>Metazoa</taxon>
        <taxon>Ecdysozoa</taxon>
        <taxon>Arthropoda</taxon>
        <taxon>Crustacea</taxon>
        <taxon>Branchiopoda</taxon>
        <taxon>Diplostraca</taxon>
        <taxon>Cladocera</taxon>
        <taxon>Anomopoda</taxon>
        <taxon>Daphniidae</taxon>
        <taxon>Daphnia</taxon>
    </lineage>
</organism>
<dbReference type="EMBL" id="CAKKLH010000146">
    <property type="protein sequence ID" value="CAH0104521.1"/>
    <property type="molecule type" value="Genomic_DNA"/>
</dbReference>
<dbReference type="Gene3D" id="3.80.10.10">
    <property type="entry name" value="Ribonuclease Inhibitor"/>
    <property type="match status" value="2"/>
</dbReference>